<name>A0A0S4IQ16_BODSA</name>
<dbReference type="AlphaFoldDB" id="A0A0S4IQ16"/>
<reference evidence="2" key="1">
    <citation type="submission" date="2015-09" db="EMBL/GenBank/DDBJ databases">
        <authorList>
            <consortium name="Pathogen Informatics"/>
        </authorList>
    </citation>
    <scope>NUCLEOTIDE SEQUENCE [LARGE SCALE GENOMIC DNA]</scope>
    <source>
        <strain evidence="2">Lake Konstanz</strain>
    </source>
</reference>
<protein>
    <submittedName>
        <fullName evidence="1">Uncharacterized protein</fullName>
    </submittedName>
</protein>
<organism evidence="1 2">
    <name type="scientific">Bodo saltans</name>
    <name type="common">Flagellated protozoan</name>
    <dbReference type="NCBI Taxonomy" id="75058"/>
    <lineage>
        <taxon>Eukaryota</taxon>
        <taxon>Discoba</taxon>
        <taxon>Euglenozoa</taxon>
        <taxon>Kinetoplastea</taxon>
        <taxon>Metakinetoplastina</taxon>
        <taxon>Eubodonida</taxon>
        <taxon>Bodonidae</taxon>
        <taxon>Bodo</taxon>
    </lineage>
</organism>
<accession>A0A0S4IQ16</accession>
<dbReference type="EMBL" id="CYKH01000263">
    <property type="protein sequence ID" value="CUF19869.1"/>
    <property type="molecule type" value="Genomic_DNA"/>
</dbReference>
<gene>
    <name evidence="1" type="ORF">BSAL_60055</name>
</gene>
<dbReference type="SUPFAM" id="SSF52047">
    <property type="entry name" value="RNI-like"/>
    <property type="match status" value="1"/>
</dbReference>
<evidence type="ECO:0000313" key="2">
    <source>
        <dbReference type="Proteomes" id="UP000051952"/>
    </source>
</evidence>
<sequence length="310" mass="33116">MATSPVTQKGEFLSFFLFQCERITLPNSRRRLRPPRTILSHIASIEPFLFSYLDPTTQPSKEPAAVSSSVTVRVPPAVTTTQEDEEDGELVLLSTMPPSQQEANDNNGDVLDLSTFYPGSYLCTALFRALELFQPKAAAPPSQHMRLVLNVVELNISQCGLDNESIDALCRLLGSGRCVHLEAVLLDRNEYVAVEAGQMLLRMLGVRGALGDGARGKSHRIGTGNHNASAAVSAGAAAPVTSAPTQQAAAATDGTLASCDTTTLEGVLLPLSESLPSLQCLSLVGTNVPPHYIRRLEGLVRDIHNVDASS</sequence>
<keyword evidence="2" id="KW-1185">Reference proteome</keyword>
<evidence type="ECO:0000313" key="1">
    <source>
        <dbReference type="EMBL" id="CUF19869.1"/>
    </source>
</evidence>
<dbReference type="Proteomes" id="UP000051952">
    <property type="component" value="Unassembled WGS sequence"/>
</dbReference>
<proteinExistence type="predicted"/>
<dbReference type="VEuPathDB" id="TriTrypDB:BSAL_60055"/>